<dbReference type="SMART" id="SM00387">
    <property type="entry name" value="HATPase_c"/>
    <property type="match status" value="1"/>
</dbReference>
<dbReference type="InterPro" id="IPR029016">
    <property type="entry name" value="GAF-like_dom_sf"/>
</dbReference>
<feature type="domain" description="PAC" evidence="15">
    <location>
        <begin position="415"/>
        <end position="467"/>
    </location>
</feature>
<dbReference type="SMART" id="SM00091">
    <property type="entry name" value="PAS"/>
    <property type="match status" value="1"/>
</dbReference>
<keyword evidence="10" id="KW-1133">Transmembrane helix</keyword>
<dbReference type="InterPro" id="IPR001610">
    <property type="entry name" value="PAC"/>
</dbReference>
<dbReference type="GO" id="GO:0005524">
    <property type="term" value="F:ATP binding"/>
    <property type="evidence" value="ECO:0007669"/>
    <property type="project" value="UniProtKB-KW"/>
</dbReference>
<dbReference type="Pfam" id="PF13185">
    <property type="entry name" value="GAF_2"/>
    <property type="match status" value="1"/>
</dbReference>
<dbReference type="SUPFAM" id="SSF55785">
    <property type="entry name" value="PYP-like sensor domain (PAS domain)"/>
    <property type="match status" value="2"/>
</dbReference>
<dbReference type="InterPro" id="IPR050351">
    <property type="entry name" value="BphY/WalK/GraS-like"/>
</dbReference>
<dbReference type="Proteomes" id="UP001325680">
    <property type="component" value="Chromosome"/>
</dbReference>
<evidence type="ECO:0000256" key="4">
    <source>
        <dbReference type="ARBA" id="ARBA00022553"/>
    </source>
</evidence>
<dbReference type="Gene3D" id="3.30.450.40">
    <property type="match status" value="1"/>
</dbReference>
<dbReference type="SMART" id="SM00065">
    <property type="entry name" value="GAF"/>
    <property type="match status" value="1"/>
</dbReference>
<dbReference type="InterPro" id="IPR005467">
    <property type="entry name" value="His_kinase_dom"/>
</dbReference>
<evidence type="ECO:0000259" key="15">
    <source>
        <dbReference type="PROSITE" id="PS50113"/>
    </source>
</evidence>
<evidence type="ECO:0000259" key="13">
    <source>
        <dbReference type="PROSITE" id="PS50109"/>
    </source>
</evidence>
<dbReference type="Gene3D" id="1.10.287.130">
    <property type="match status" value="1"/>
</dbReference>
<evidence type="ECO:0000256" key="6">
    <source>
        <dbReference type="ARBA" id="ARBA00022692"/>
    </source>
</evidence>
<name>A0ABZ0W570_9BACT</name>
<dbReference type="Pfam" id="PF00512">
    <property type="entry name" value="HisKA"/>
    <property type="match status" value="1"/>
</dbReference>
<dbReference type="RefSeq" id="WP_114791138.1">
    <property type="nucleotide sequence ID" value="NZ_CP139960.1"/>
</dbReference>
<evidence type="ECO:0000256" key="3">
    <source>
        <dbReference type="ARBA" id="ARBA00012438"/>
    </source>
</evidence>
<dbReference type="Pfam" id="PF02518">
    <property type="entry name" value="HATPase_c"/>
    <property type="match status" value="1"/>
</dbReference>
<reference evidence="16 17" key="1">
    <citation type="submission" date="2023-12" db="EMBL/GenBank/DDBJ databases">
        <title>Genome sequencing and assembly of bacterial species from a model synthetic community.</title>
        <authorList>
            <person name="Hogle S.L."/>
        </authorList>
    </citation>
    <scope>NUCLEOTIDE SEQUENCE [LARGE SCALE GENOMIC DNA]</scope>
    <source>
        <strain evidence="16 17">HAMBI_3031</strain>
    </source>
</reference>
<keyword evidence="9 16" id="KW-0067">ATP-binding</keyword>
<keyword evidence="8" id="KW-0418">Kinase</keyword>
<dbReference type="SMART" id="SM00388">
    <property type="entry name" value="HisKA"/>
    <property type="match status" value="1"/>
</dbReference>
<evidence type="ECO:0000256" key="12">
    <source>
        <dbReference type="ARBA" id="ARBA00023136"/>
    </source>
</evidence>
<dbReference type="PROSITE" id="PS50113">
    <property type="entry name" value="PAC"/>
    <property type="match status" value="1"/>
</dbReference>
<evidence type="ECO:0000256" key="2">
    <source>
        <dbReference type="ARBA" id="ARBA00004141"/>
    </source>
</evidence>
<dbReference type="CDD" id="cd00130">
    <property type="entry name" value="PAS"/>
    <property type="match status" value="1"/>
</dbReference>
<evidence type="ECO:0000313" key="16">
    <source>
        <dbReference type="EMBL" id="WQD38377.1"/>
    </source>
</evidence>
<dbReference type="SMART" id="SM00086">
    <property type="entry name" value="PAC"/>
    <property type="match status" value="1"/>
</dbReference>
<dbReference type="InterPro" id="IPR013655">
    <property type="entry name" value="PAS_fold_3"/>
</dbReference>
<dbReference type="PROSITE" id="PS50109">
    <property type="entry name" value="HIS_KIN"/>
    <property type="match status" value="1"/>
</dbReference>
<keyword evidence="7" id="KW-0547">Nucleotide-binding</keyword>
<accession>A0ABZ0W570</accession>
<keyword evidence="5" id="KW-0808">Transferase</keyword>
<organism evidence="16 17">
    <name type="scientific">Niabella yanshanensis</name>
    <dbReference type="NCBI Taxonomy" id="577386"/>
    <lineage>
        <taxon>Bacteria</taxon>
        <taxon>Pseudomonadati</taxon>
        <taxon>Bacteroidota</taxon>
        <taxon>Chitinophagia</taxon>
        <taxon>Chitinophagales</taxon>
        <taxon>Chitinophagaceae</taxon>
        <taxon>Niabella</taxon>
    </lineage>
</organism>
<dbReference type="SUPFAM" id="SSF55781">
    <property type="entry name" value="GAF domain-like"/>
    <property type="match status" value="1"/>
</dbReference>
<dbReference type="CDD" id="cd00082">
    <property type="entry name" value="HisKA"/>
    <property type="match status" value="1"/>
</dbReference>
<dbReference type="PANTHER" id="PTHR42878:SF7">
    <property type="entry name" value="SENSOR HISTIDINE KINASE GLRK"/>
    <property type="match status" value="1"/>
</dbReference>
<evidence type="ECO:0000256" key="1">
    <source>
        <dbReference type="ARBA" id="ARBA00000085"/>
    </source>
</evidence>
<proteinExistence type="predicted"/>
<dbReference type="PANTHER" id="PTHR42878">
    <property type="entry name" value="TWO-COMPONENT HISTIDINE KINASE"/>
    <property type="match status" value="1"/>
</dbReference>
<dbReference type="Pfam" id="PF08447">
    <property type="entry name" value="PAS_3"/>
    <property type="match status" value="1"/>
</dbReference>
<keyword evidence="12" id="KW-0472">Membrane</keyword>
<dbReference type="InterPro" id="IPR000700">
    <property type="entry name" value="PAS-assoc_C"/>
</dbReference>
<comment type="subcellular location">
    <subcellularLocation>
        <location evidence="2">Membrane</location>
        <topology evidence="2">Multi-pass membrane protein</topology>
    </subcellularLocation>
</comment>
<dbReference type="InterPro" id="IPR035965">
    <property type="entry name" value="PAS-like_dom_sf"/>
</dbReference>
<dbReference type="InterPro" id="IPR000014">
    <property type="entry name" value="PAS"/>
</dbReference>
<dbReference type="InterPro" id="IPR036097">
    <property type="entry name" value="HisK_dim/P_sf"/>
</dbReference>
<gene>
    <name evidence="16" type="ORF">U0035_22135</name>
</gene>
<feature type="domain" description="PAS" evidence="14">
    <location>
        <begin position="342"/>
        <end position="412"/>
    </location>
</feature>
<evidence type="ECO:0000256" key="9">
    <source>
        <dbReference type="ARBA" id="ARBA00022840"/>
    </source>
</evidence>
<dbReference type="InterPro" id="IPR003018">
    <property type="entry name" value="GAF"/>
</dbReference>
<keyword evidence="11" id="KW-0902">Two-component regulatory system</keyword>
<comment type="catalytic activity">
    <reaction evidence="1">
        <text>ATP + protein L-histidine = ADP + protein N-phospho-L-histidine.</text>
        <dbReference type="EC" id="2.7.13.3"/>
    </reaction>
</comment>
<keyword evidence="6" id="KW-0812">Transmembrane</keyword>
<dbReference type="EMBL" id="CP139960">
    <property type="protein sequence ID" value="WQD38377.1"/>
    <property type="molecule type" value="Genomic_DNA"/>
</dbReference>
<dbReference type="PROSITE" id="PS50112">
    <property type="entry name" value="PAS"/>
    <property type="match status" value="1"/>
</dbReference>
<evidence type="ECO:0000256" key="11">
    <source>
        <dbReference type="ARBA" id="ARBA00023012"/>
    </source>
</evidence>
<evidence type="ECO:0000256" key="10">
    <source>
        <dbReference type="ARBA" id="ARBA00022989"/>
    </source>
</evidence>
<dbReference type="InterPro" id="IPR004358">
    <property type="entry name" value="Sig_transdc_His_kin-like_C"/>
</dbReference>
<feature type="domain" description="Histidine kinase" evidence="13">
    <location>
        <begin position="471"/>
        <end position="687"/>
    </location>
</feature>
<evidence type="ECO:0000256" key="5">
    <source>
        <dbReference type="ARBA" id="ARBA00022679"/>
    </source>
</evidence>
<sequence>MMQQKPDRNKNEAILSDLKDGWRLEELQKANQEFKEARLAALNLMEDALLSEQALRQSEARYRFLFDNIDQGVQICELVRNEAGGVTDLRSIHVNPAWMNIAVGGQGIVKAAASLHAQDQPWFRYCEQVKENGAPARFETKMSEEQWLDVFVTQMEGDRFMILLTDITDRKRHDINQSFLAYCSVALLKAASLKDMVDAIGENAHTYLGATACTFLRVEEDQDTLQLIAGWEEVSQPLPAGILQLSSLVNHKSLGQLSQAIPLILQQAGVEPTVPTNPALGLMRTALYVPVVRDQQIRYILCIYHTNPYHWFNDQVSLLTELAGRAWNKLARLEAEDKLKASEENYKAIVNQSVSGIFKISIEGQILFTNDYFAKMLGYNREELLRLTVKDIVHPSDLDKTFAGFNSMIESGQPFEVEKRLTRRDHSVIWVTNYAAPLFDSRKQVVGALVVSVDISRQKAVEQQKDEFISIASHELKTPLTSVKAFGQLVQQTSKEGNAEELADMISRMNLHIDRLVNLVGTILDTTKLERQEYSVNLEKLDINELISEKVKENQLAAPHFRFVFNPCERAWIYGDKISLGQVLNNLISNAVKYSPHGSTITIDCGYLENTIKVCVTDEGIGISEKDQEKIFDKYYRSVGLLESGRSGIGLGLYLCGEIIRRHNGVIGVSSILGTGTTFYFTIPSIN</sequence>
<keyword evidence="4" id="KW-0597">Phosphoprotein</keyword>
<dbReference type="SUPFAM" id="SSF47384">
    <property type="entry name" value="Homodimeric domain of signal transducing histidine kinase"/>
    <property type="match status" value="1"/>
</dbReference>
<evidence type="ECO:0000313" key="17">
    <source>
        <dbReference type="Proteomes" id="UP001325680"/>
    </source>
</evidence>
<dbReference type="InterPro" id="IPR003594">
    <property type="entry name" value="HATPase_dom"/>
</dbReference>
<dbReference type="NCBIfam" id="TIGR00229">
    <property type="entry name" value="sensory_box"/>
    <property type="match status" value="1"/>
</dbReference>
<evidence type="ECO:0000259" key="14">
    <source>
        <dbReference type="PROSITE" id="PS50112"/>
    </source>
</evidence>
<dbReference type="Gene3D" id="3.30.565.10">
    <property type="entry name" value="Histidine kinase-like ATPase, C-terminal domain"/>
    <property type="match status" value="1"/>
</dbReference>
<protein>
    <recommendedName>
        <fullName evidence="3">histidine kinase</fullName>
        <ecNumber evidence="3">2.7.13.3</ecNumber>
    </recommendedName>
</protein>
<dbReference type="PRINTS" id="PR00344">
    <property type="entry name" value="BCTRLSENSOR"/>
</dbReference>
<dbReference type="Gene3D" id="3.30.450.20">
    <property type="entry name" value="PAS domain"/>
    <property type="match status" value="2"/>
</dbReference>
<dbReference type="InterPro" id="IPR003661">
    <property type="entry name" value="HisK_dim/P_dom"/>
</dbReference>
<dbReference type="EC" id="2.7.13.3" evidence="3"/>
<keyword evidence="17" id="KW-1185">Reference proteome</keyword>
<evidence type="ECO:0000256" key="8">
    <source>
        <dbReference type="ARBA" id="ARBA00022777"/>
    </source>
</evidence>
<evidence type="ECO:0000256" key="7">
    <source>
        <dbReference type="ARBA" id="ARBA00022741"/>
    </source>
</evidence>
<dbReference type="SUPFAM" id="SSF55874">
    <property type="entry name" value="ATPase domain of HSP90 chaperone/DNA topoisomerase II/histidine kinase"/>
    <property type="match status" value="1"/>
</dbReference>
<dbReference type="InterPro" id="IPR036890">
    <property type="entry name" value="HATPase_C_sf"/>
</dbReference>